<organism evidence="1 2">
    <name type="scientific">Serendipita vermifera MAFF 305830</name>
    <dbReference type="NCBI Taxonomy" id="933852"/>
    <lineage>
        <taxon>Eukaryota</taxon>
        <taxon>Fungi</taxon>
        <taxon>Dikarya</taxon>
        <taxon>Basidiomycota</taxon>
        <taxon>Agaricomycotina</taxon>
        <taxon>Agaricomycetes</taxon>
        <taxon>Sebacinales</taxon>
        <taxon>Serendipitaceae</taxon>
        <taxon>Serendipita</taxon>
    </lineage>
</organism>
<proteinExistence type="predicted"/>
<sequence length="151" mass="17128">MLERRNHLPPSFGISRITTLTLQSPIPPTLLAPLTHILSGQFTERPSNFELSFCRFIEEYLDISLPGCWTCFRSFLHCGTPAEIYDFWIPYYLVDLLTFHQLISPNNQSDLPISNGFSRQRAKKAATLCAIGDDSASVYCYGTFFVRDVPA</sequence>
<reference evidence="1 2" key="1">
    <citation type="submission" date="2014-04" db="EMBL/GenBank/DDBJ databases">
        <authorList>
            <consortium name="DOE Joint Genome Institute"/>
            <person name="Kuo A."/>
            <person name="Zuccaro A."/>
            <person name="Kohler A."/>
            <person name="Nagy L.G."/>
            <person name="Floudas D."/>
            <person name="Copeland A."/>
            <person name="Barry K.W."/>
            <person name="Cichocki N."/>
            <person name="Veneault-Fourrey C."/>
            <person name="LaButti K."/>
            <person name="Lindquist E.A."/>
            <person name="Lipzen A."/>
            <person name="Lundell T."/>
            <person name="Morin E."/>
            <person name="Murat C."/>
            <person name="Sun H."/>
            <person name="Tunlid A."/>
            <person name="Henrissat B."/>
            <person name="Grigoriev I.V."/>
            <person name="Hibbett D.S."/>
            <person name="Martin F."/>
            <person name="Nordberg H.P."/>
            <person name="Cantor M.N."/>
            <person name="Hua S.X."/>
        </authorList>
    </citation>
    <scope>NUCLEOTIDE SEQUENCE [LARGE SCALE GENOMIC DNA]</scope>
    <source>
        <strain evidence="1 2">MAFF 305830</strain>
    </source>
</reference>
<dbReference type="AlphaFoldDB" id="A0A0C2WQ73"/>
<keyword evidence="2" id="KW-1185">Reference proteome</keyword>
<dbReference type="Proteomes" id="UP000054097">
    <property type="component" value="Unassembled WGS sequence"/>
</dbReference>
<dbReference type="HOGENOM" id="CLU_1732592_0_0_1"/>
<accession>A0A0C2WQ73</accession>
<gene>
    <name evidence="1" type="ORF">M408DRAFT_30932</name>
</gene>
<dbReference type="OrthoDB" id="3316568at2759"/>
<evidence type="ECO:0000313" key="1">
    <source>
        <dbReference type="EMBL" id="KIM19782.1"/>
    </source>
</evidence>
<evidence type="ECO:0000313" key="2">
    <source>
        <dbReference type="Proteomes" id="UP000054097"/>
    </source>
</evidence>
<dbReference type="EMBL" id="KN824546">
    <property type="protein sequence ID" value="KIM19782.1"/>
    <property type="molecule type" value="Genomic_DNA"/>
</dbReference>
<protein>
    <submittedName>
        <fullName evidence="1">Uncharacterized protein</fullName>
    </submittedName>
</protein>
<reference evidence="2" key="2">
    <citation type="submission" date="2015-01" db="EMBL/GenBank/DDBJ databases">
        <title>Evolutionary Origins and Diversification of the Mycorrhizal Mutualists.</title>
        <authorList>
            <consortium name="DOE Joint Genome Institute"/>
            <consortium name="Mycorrhizal Genomics Consortium"/>
            <person name="Kohler A."/>
            <person name="Kuo A."/>
            <person name="Nagy L.G."/>
            <person name="Floudas D."/>
            <person name="Copeland A."/>
            <person name="Barry K.W."/>
            <person name="Cichocki N."/>
            <person name="Veneault-Fourrey C."/>
            <person name="LaButti K."/>
            <person name="Lindquist E.A."/>
            <person name="Lipzen A."/>
            <person name="Lundell T."/>
            <person name="Morin E."/>
            <person name="Murat C."/>
            <person name="Riley R."/>
            <person name="Ohm R."/>
            <person name="Sun H."/>
            <person name="Tunlid A."/>
            <person name="Henrissat B."/>
            <person name="Grigoriev I.V."/>
            <person name="Hibbett D.S."/>
            <person name="Martin F."/>
        </authorList>
    </citation>
    <scope>NUCLEOTIDE SEQUENCE [LARGE SCALE GENOMIC DNA]</scope>
    <source>
        <strain evidence="2">MAFF 305830</strain>
    </source>
</reference>
<name>A0A0C2WQ73_SERVB</name>